<keyword evidence="1" id="KW-0812">Transmembrane</keyword>
<name>A0ABN1E1E5_9PROT</name>
<feature type="transmembrane region" description="Helical" evidence="1">
    <location>
        <begin position="22"/>
        <end position="41"/>
    </location>
</feature>
<evidence type="ECO:0000256" key="1">
    <source>
        <dbReference type="SAM" id="Phobius"/>
    </source>
</evidence>
<dbReference type="EMBL" id="BAAADD010000001">
    <property type="protein sequence ID" value="GAA0557139.1"/>
    <property type="molecule type" value="Genomic_DNA"/>
</dbReference>
<reference evidence="2 3" key="1">
    <citation type="journal article" date="2019" name="Int. J. Syst. Evol. Microbiol.">
        <title>The Global Catalogue of Microorganisms (GCM) 10K type strain sequencing project: providing services to taxonomists for standard genome sequencing and annotation.</title>
        <authorList>
            <consortium name="The Broad Institute Genomics Platform"/>
            <consortium name="The Broad Institute Genome Sequencing Center for Infectious Disease"/>
            <person name="Wu L."/>
            <person name="Ma J."/>
        </authorList>
    </citation>
    <scope>NUCLEOTIDE SEQUENCE [LARGE SCALE GENOMIC DNA]</scope>
    <source>
        <strain evidence="2 3">JCM 15089</strain>
    </source>
</reference>
<protein>
    <submittedName>
        <fullName evidence="2">Uncharacterized protein</fullName>
    </submittedName>
</protein>
<keyword evidence="3" id="KW-1185">Reference proteome</keyword>
<comment type="caution">
    <text evidence="2">The sequence shown here is derived from an EMBL/GenBank/DDBJ whole genome shotgun (WGS) entry which is preliminary data.</text>
</comment>
<feature type="transmembrane region" description="Helical" evidence="1">
    <location>
        <begin position="85"/>
        <end position="102"/>
    </location>
</feature>
<accession>A0ABN1E1E5</accession>
<dbReference type="RefSeq" id="WP_166930556.1">
    <property type="nucleotide sequence ID" value="NZ_BAAADD010000001.1"/>
</dbReference>
<evidence type="ECO:0000313" key="3">
    <source>
        <dbReference type="Proteomes" id="UP001499951"/>
    </source>
</evidence>
<keyword evidence="1" id="KW-0472">Membrane</keyword>
<evidence type="ECO:0000313" key="2">
    <source>
        <dbReference type="EMBL" id="GAA0557139.1"/>
    </source>
</evidence>
<proteinExistence type="predicted"/>
<gene>
    <name evidence="2" type="ORF">GCM10008942_02010</name>
</gene>
<keyword evidence="1" id="KW-1133">Transmembrane helix</keyword>
<organism evidence="2 3">
    <name type="scientific">Rhizomicrobium electricum</name>
    <dbReference type="NCBI Taxonomy" id="480070"/>
    <lineage>
        <taxon>Bacteria</taxon>
        <taxon>Pseudomonadati</taxon>
        <taxon>Pseudomonadota</taxon>
        <taxon>Alphaproteobacteria</taxon>
        <taxon>Micropepsales</taxon>
        <taxon>Micropepsaceae</taxon>
        <taxon>Rhizomicrobium</taxon>
    </lineage>
</organism>
<feature type="transmembrane region" description="Helical" evidence="1">
    <location>
        <begin position="48"/>
        <end position="65"/>
    </location>
</feature>
<sequence>MDTILNALNAVLDIFRLGFNQVNAVLGLIIALIASFQLSAWKKLWEMALAALAFHIVALMLAPAIDHGAAIRLPALTEPVTWRNWLAIYVGYVVLIALFYFLRTRLLKPAAAHH</sequence>
<dbReference type="Proteomes" id="UP001499951">
    <property type="component" value="Unassembled WGS sequence"/>
</dbReference>